<dbReference type="PANTHER" id="PTHR30336:SF20">
    <property type="entry name" value="DUF218 DOMAIN-CONTAINING PROTEIN"/>
    <property type="match status" value="1"/>
</dbReference>
<dbReference type="InterPro" id="IPR014729">
    <property type="entry name" value="Rossmann-like_a/b/a_fold"/>
</dbReference>
<dbReference type="Proteomes" id="UP001225644">
    <property type="component" value="Unassembled WGS sequence"/>
</dbReference>
<evidence type="ECO:0000313" key="2">
    <source>
        <dbReference type="EMBL" id="MDQ0286190.1"/>
    </source>
</evidence>
<dbReference type="InterPro" id="IPR051599">
    <property type="entry name" value="Cell_Envelope_Assoc"/>
</dbReference>
<name>A0ABU0B0G0_9FIRM</name>
<sequence>MKKITLITLMLFSTASLTLGGLYGYVEWYGRKTQPQKADVIIVLGAAVWPNGPSPALFERITLAERLYRQGYARAIITTGGVGHLNPTPEGTAAKQTIIALGIPADIVYAEVCSRNTRENLMGALKIMREHGWNSAIIVTHDFHLLRAMKEAHRLGIKAYGAGVHETAMFRPPMVFREAMANLVATFK</sequence>
<dbReference type="Pfam" id="PF02698">
    <property type="entry name" value="DUF218"/>
    <property type="match status" value="1"/>
</dbReference>
<dbReference type="InterPro" id="IPR003848">
    <property type="entry name" value="DUF218"/>
</dbReference>
<protein>
    <submittedName>
        <fullName evidence="2">Uncharacterized SAM-binding protein YcdF (DUF218 family)</fullName>
    </submittedName>
</protein>
<organism evidence="2 3">
    <name type="scientific">Desulfofundulus luciae</name>
    <dbReference type="NCBI Taxonomy" id="74702"/>
    <lineage>
        <taxon>Bacteria</taxon>
        <taxon>Bacillati</taxon>
        <taxon>Bacillota</taxon>
        <taxon>Clostridia</taxon>
        <taxon>Eubacteriales</taxon>
        <taxon>Peptococcaceae</taxon>
        <taxon>Desulfofundulus</taxon>
    </lineage>
</organism>
<accession>A0ABU0B0G0</accession>
<feature type="domain" description="DUF218" evidence="1">
    <location>
        <begin position="39"/>
        <end position="178"/>
    </location>
</feature>
<dbReference type="PANTHER" id="PTHR30336">
    <property type="entry name" value="INNER MEMBRANE PROTEIN, PROBABLE PERMEASE"/>
    <property type="match status" value="1"/>
</dbReference>
<gene>
    <name evidence="2" type="ORF">J2Z49_001302</name>
</gene>
<dbReference type="EMBL" id="JAUSUX010000008">
    <property type="protein sequence ID" value="MDQ0286190.1"/>
    <property type="molecule type" value="Genomic_DNA"/>
</dbReference>
<dbReference type="RefSeq" id="WP_307400998.1">
    <property type="nucleotide sequence ID" value="NZ_JAUSUX010000008.1"/>
</dbReference>
<reference evidence="2 3" key="1">
    <citation type="submission" date="2023-07" db="EMBL/GenBank/DDBJ databases">
        <title>Genomic Encyclopedia of Type Strains, Phase IV (KMG-IV): sequencing the most valuable type-strain genomes for metagenomic binning, comparative biology and taxonomic classification.</title>
        <authorList>
            <person name="Goeker M."/>
        </authorList>
    </citation>
    <scope>NUCLEOTIDE SEQUENCE [LARGE SCALE GENOMIC DNA]</scope>
    <source>
        <strain evidence="2 3">DSM 12396</strain>
    </source>
</reference>
<dbReference type="CDD" id="cd06259">
    <property type="entry name" value="YdcF-like"/>
    <property type="match status" value="1"/>
</dbReference>
<proteinExistence type="predicted"/>
<dbReference type="Gene3D" id="3.40.50.620">
    <property type="entry name" value="HUPs"/>
    <property type="match status" value="1"/>
</dbReference>
<evidence type="ECO:0000313" key="3">
    <source>
        <dbReference type="Proteomes" id="UP001225644"/>
    </source>
</evidence>
<comment type="caution">
    <text evidence="2">The sequence shown here is derived from an EMBL/GenBank/DDBJ whole genome shotgun (WGS) entry which is preliminary data.</text>
</comment>
<keyword evidence="3" id="KW-1185">Reference proteome</keyword>
<evidence type="ECO:0000259" key="1">
    <source>
        <dbReference type="Pfam" id="PF02698"/>
    </source>
</evidence>